<feature type="transmembrane region" description="Helical" evidence="1">
    <location>
        <begin position="6"/>
        <end position="23"/>
    </location>
</feature>
<protein>
    <submittedName>
        <fullName evidence="2">Uncharacterized protein</fullName>
    </submittedName>
</protein>
<sequence>MKKNFFIILTILLIIAIIVGYTVHNYRKQQIQIAQYNKQYESWYGKKILGTDFISIINKTIDNNEKNDVQKDENNVYLEDNEKSVKIYIKFLESDQTFDMEAIANNGIENFIQNYATFSFKCTKIDYHKNGNVKSLFFEEV</sequence>
<evidence type="ECO:0000256" key="1">
    <source>
        <dbReference type="SAM" id="Phobius"/>
    </source>
</evidence>
<proteinExistence type="predicted"/>
<accession>A0A8S5RSB3</accession>
<keyword evidence="1" id="KW-1133">Transmembrane helix</keyword>
<dbReference type="EMBL" id="BK057795">
    <property type="protein sequence ID" value="DAE92259.1"/>
    <property type="molecule type" value="Genomic_DNA"/>
</dbReference>
<reference evidence="2" key="1">
    <citation type="journal article" date="2021" name="Proc. Natl. Acad. Sci. U.S.A.">
        <title>A Catalog of Tens of Thousands of Viruses from Human Metagenomes Reveals Hidden Associations with Chronic Diseases.</title>
        <authorList>
            <person name="Tisza M.J."/>
            <person name="Buck C.B."/>
        </authorList>
    </citation>
    <scope>NUCLEOTIDE SEQUENCE</scope>
    <source>
        <strain evidence="2">CtES717</strain>
    </source>
</reference>
<keyword evidence="1" id="KW-0472">Membrane</keyword>
<name>A0A8S5RSB3_9CAUD</name>
<organism evidence="2">
    <name type="scientific">Siphoviridae sp. ctES717</name>
    <dbReference type="NCBI Taxonomy" id="2827564"/>
    <lineage>
        <taxon>Viruses</taxon>
        <taxon>Duplodnaviria</taxon>
        <taxon>Heunggongvirae</taxon>
        <taxon>Uroviricota</taxon>
        <taxon>Caudoviricetes</taxon>
    </lineage>
</organism>
<keyword evidence="1" id="KW-0812">Transmembrane</keyword>
<evidence type="ECO:0000313" key="2">
    <source>
        <dbReference type="EMBL" id="DAE92259.1"/>
    </source>
</evidence>